<dbReference type="GO" id="GO:0032993">
    <property type="term" value="C:protein-DNA complex"/>
    <property type="evidence" value="ECO:0007669"/>
    <property type="project" value="TreeGrafter"/>
</dbReference>
<protein>
    <submittedName>
        <fullName evidence="7">Transcriptional regulator</fullName>
    </submittedName>
</protein>
<dbReference type="FunFam" id="1.10.10.10:FF:000001">
    <property type="entry name" value="LysR family transcriptional regulator"/>
    <property type="match status" value="1"/>
</dbReference>
<gene>
    <name evidence="7" type="ORF">BI198_09885</name>
</gene>
<dbReference type="Gene3D" id="1.10.10.10">
    <property type="entry name" value="Winged helix-like DNA-binding domain superfamily/Winged helix DNA-binding domain"/>
    <property type="match status" value="1"/>
</dbReference>
<dbReference type="InterPro" id="IPR036388">
    <property type="entry name" value="WH-like_DNA-bd_sf"/>
</dbReference>
<evidence type="ECO:0000256" key="2">
    <source>
        <dbReference type="ARBA" id="ARBA00023015"/>
    </source>
</evidence>
<dbReference type="InterPro" id="IPR005119">
    <property type="entry name" value="LysR_subst-bd"/>
</dbReference>
<evidence type="ECO:0000313" key="8">
    <source>
        <dbReference type="Proteomes" id="UP000242258"/>
    </source>
</evidence>
<evidence type="ECO:0000313" key="7">
    <source>
        <dbReference type="EMBL" id="OEY69835.1"/>
    </source>
</evidence>
<dbReference type="Gene3D" id="3.40.190.10">
    <property type="entry name" value="Periplasmic binding protein-like II"/>
    <property type="match status" value="2"/>
</dbReference>
<dbReference type="AlphaFoldDB" id="A0A1E7Q6M7"/>
<dbReference type="InterPro" id="IPR000847">
    <property type="entry name" value="LysR_HTH_N"/>
</dbReference>
<keyword evidence="5" id="KW-0804">Transcription</keyword>
<dbReference type="PANTHER" id="PTHR30346">
    <property type="entry name" value="TRANSCRIPTIONAL DUAL REGULATOR HCAR-RELATED"/>
    <property type="match status" value="1"/>
</dbReference>
<dbReference type="GO" id="GO:0003677">
    <property type="term" value="F:DNA binding"/>
    <property type="evidence" value="ECO:0007669"/>
    <property type="project" value="UniProtKB-KW"/>
</dbReference>
<dbReference type="Proteomes" id="UP000242258">
    <property type="component" value="Unassembled WGS sequence"/>
</dbReference>
<dbReference type="OrthoDB" id="9803735at2"/>
<dbReference type="InterPro" id="IPR036390">
    <property type="entry name" value="WH_DNA-bd_sf"/>
</dbReference>
<keyword evidence="4" id="KW-0010">Activator</keyword>
<comment type="caution">
    <text evidence="7">The sequence shown here is derived from an EMBL/GenBank/DDBJ whole genome shotgun (WGS) entry which is preliminary data.</text>
</comment>
<dbReference type="STRING" id="1628148.BI198_09885"/>
<comment type="similarity">
    <text evidence="1">Belongs to the LysR transcriptional regulatory family.</text>
</comment>
<dbReference type="EMBL" id="MKEK01000001">
    <property type="protein sequence ID" value="OEY69835.1"/>
    <property type="molecule type" value="Genomic_DNA"/>
</dbReference>
<keyword evidence="8" id="KW-1185">Reference proteome</keyword>
<feature type="domain" description="HTH lysR-type" evidence="6">
    <location>
        <begin position="1"/>
        <end position="58"/>
    </location>
</feature>
<organism evidence="7 8">
    <name type="scientific">Rheinheimera salexigens</name>
    <dbReference type="NCBI Taxonomy" id="1628148"/>
    <lineage>
        <taxon>Bacteria</taxon>
        <taxon>Pseudomonadati</taxon>
        <taxon>Pseudomonadota</taxon>
        <taxon>Gammaproteobacteria</taxon>
        <taxon>Chromatiales</taxon>
        <taxon>Chromatiaceae</taxon>
        <taxon>Rheinheimera</taxon>
    </lineage>
</organism>
<keyword evidence="2" id="KW-0805">Transcription regulation</keyword>
<dbReference type="Pfam" id="PF00126">
    <property type="entry name" value="HTH_1"/>
    <property type="match status" value="1"/>
</dbReference>
<evidence type="ECO:0000256" key="4">
    <source>
        <dbReference type="ARBA" id="ARBA00023159"/>
    </source>
</evidence>
<sequence>MDVRQLSYFVAVYEQGSISAAARQCCITQPSLSTAIRQLEQELGVILFTRLPKGVSPTDDADKLYGHAGRLISQVNSIKASFVQPVKKVQFKLGLIRALGVERMSQLLREFSLLVDGLELHLVEPTEQCDARIITAAQLNAGEVFEPIWHDSYMLAIPPASPLMLKSSIALADFENLALIKRTPCDAWNSLYPELGRRNIKPDIRADIQTIEYALGLVSAGIGCALVPDFYNLNQRSDVLLKNIDELALQRTIGLAYRRTNDTQPLKILIQLCLHTVNIAPTSLQFTPGDTD</sequence>
<evidence type="ECO:0000256" key="1">
    <source>
        <dbReference type="ARBA" id="ARBA00009437"/>
    </source>
</evidence>
<dbReference type="PROSITE" id="PS50931">
    <property type="entry name" value="HTH_LYSR"/>
    <property type="match status" value="1"/>
</dbReference>
<dbReference type="GO" id="GO:0003700">
    <property type="term" value="F:DNA-binding transcription factor activity"/>
    <property type="evidence" value="ECO:0007669"/>
    <property type="project" value="InterPro"/>
</dbReference>
<dbReference type="PANTHER" id="PTHR30346:SF26">
    <property type="entry name" value="HYDROGEN PEROXIDE-INDUCIBLE GENES ACTIVATOR"/>
    <property type="match status" value="1"/>
</dbReference>
<dbReference type="Pfam" id="PF03466">
    <property type="entry name" value="LysR_substrate"/>
    <property type="match status" value="1"/>
</dbReference>
<dbReference type="RefSeq" id="WP_070049404.1">
    <property type="nucleotide sequence ID" value="NZ_CBCSDO010000004.1"/>
</dbReference>
<dbReference type="PRINTS" id="PR00039">
    <property type="entry name" value="HTHLYSR"/>
</dbReference>
<dbReference type="SUPFAM" id="SSF53850">
    <property type="entry name" value="Periplasmic binding protein-like II"/>
    <property type="match status" value="1"/>
</dbReference>
<name>A0A1E7Q6M7_9GAMM</name>
<accession>A0A1E7Q6M7</accession>
<dbReference type="SUPFAM" id="SSF46785">
    <property type="entry name" value="Winged helix' DNA-binding domain"/>
    <property type="match status" value="1"/>
</dbReference>
<reference evidence="8" key="1">
    <citation type="submission" date="2016-09" db="EMBL/GenBank/DDBJ databases">
        <authorList>
            <person name="Wan X."/>
            <person name="Hou S."/>
        </authorList>
    </citation>
    <scope>NUCLEOTIDE SEQUENCE [LARGE SCALE GENOMIC DNA]</scope>
    <source>
        <strain evidence="8">KH87</strain>
    </source>
</reference>
<evidence type="ECO:0000256" key="5">
    <source>
        <dbReference type="ARBA" id="ARBA00023163"/>
    </source>
</evidence>
<proteinExistence type="inferred from homology"/>
<evidence type="ECO:0000256" key="3">
    <source>
        <dbReference type="ARBA" id="ARBA00023125"/>
    </source>
</evidence>
<evidence type="ECO:0000259" key="6">
    <source>
        <dbReference type="PROSITE" id="PS50931"/>
    </source>
</evidence>
<keyword evidence="3" id="KW-0238">DNA-binding</keyword>